<organism evidence="2 3">
    <name type="scientific">Albidovulum sediminis</name>
    <dbReference type="NCBI Taxonomy" id="3066345"/>
    <lineage>
        <taxon>Bacteria</taxon>
        <taxon>Pseudomonadati</taxon>
        <taxon>Pseudomonadota</taxon>
        <taxon>Alphaproteobacteria</taxon>
        <taxon>Rhodobacterales</taxon>
        <taxon>Paracoccaceae</taxon>
        <taxon>Albidovulum</taxon>
    </lineage>
</organism>
<keyword evidence="1" id="KW-0812">Transmembrane</keyword>
<evidence type="ECO:0000313" key="3">
    <source>
        <dbReference type="Proteomes" id="UP001205601"/>
    </source>
</evidence>
<proteinExistence type="predicted"/>
<dbReference type="Proteomes" id="UP001205601">
    <property type="component" value="Unassembled WGS sequence"/>
</dbReference>
<evidence type="ECO:0000256" key="1">
    <source>
        <dbReference type="SAM" id="Phobius"/>
    </source>
</evidence>
<evidence type="ECO:0000313" key="2">
    <source>
        <dbReference type="EMBL" id="MCT8331657.1"/>
    </source>
</evidence>
<feature type="transmembrane region" description="Helical" evidence="1">
    <location>
        <begin position="23"/>
        <end position="42"/>
    </location>
</feature>
<name>A0ABT2NRT1_9RHOB</name>
<comment type="caution">
    <text evidence="2">The sequence shown here is derived from an EMBL/GenBank/DDBJ whole genome shotgun (WGS) entry which is preliminary data.</text>
</comment>
<reference evidence="3" key="1">
    <citation type="submission" date="2023-07" db="EMBL/GenBank/DDBJ databases">
        <title>Defluviimonas sediminis sp. nov., isolated from mangrove sediment.</title>
        <authorList>
            <person name="Liu L."/>
            <person name="Li J."/>
            <person name="Huang Y."/>
            <person name="Pan J."/>
            <person name="Li M."/>
        </authorList>
    </citation>
    <scope>NUCLEOTIDE SEQUENCE [LARGE SCALE GENOMIC DNA]</scope>
    <source>
        <strain evidence="3">FT324</strain>
    </source>
</reference>
<protein>
    <submittedName>
        <fullName evidence="2">Uncharacterized protein</fullName>
    </submittedName>
</protein>
<sequence>MTDQSVPSLAAYGQSFSSSGRTIAVFGLAFVFAAIGLMKFTAYEAEAI</sequence>
<dbReference type="RefSeq" id="WP_261497559.1">
    <property type="nucleotide sequence ID" value="NZ_JAOCQF010000005.1"/>
</dbReference>
<keyword evidence="1" id="KW-0472">Membrane</keyword>
<keyword evidence="3" id="KW-1185">Reference proteome</keyword>
<accession>A0ABT2NRT1</accession>
<dbReference type="EMBL" id="JAOCQF010000005">
    <property type="protein sequence ID" value="MCT8331657.1"/>
    <property type="molecule type" value="Genomic_DNA"/>
</dbReference>
<gene>
    <name evidence="2" type="ORF">N5I32_19240</name>
</gene>
<keyword evidence="1" id="KW-1133">Transmembrane helix</keyword>